<protein>
    <submittedName>
        <fullName evidence="9">MFS transporter</fullName>
    </submittedName>
</protein>
<evidence type="ECO:0000256" key="2">
    <source>
        <dbReference type="ARBA" id="ARBA00022448"/>
    </source>
</evidence>
<organism evidence="9 10">
    <name type="scientific">Amycolatopsis rhabdoformis</name>
    <dbReference type="NCBI Taxonomy" id="1448059"/>
    <lineage>
        <taxon>Bacteria</taxon>
        <taxon>Bacillati</taxon>
        <taxon>Actinomycetota</taxon>
        <taxon>Actinomycetes</taxon>
        <taxon>Pseudonocardiales</taxon>
        <taxon>Pseudonocardiaceae</taxon>
        <taxon>Amycolatopsis</taxon>
    </lineage>
</organism>
<evidence type="ECO:0000313" key="10">
    <source>
        <dbReference type="Proteomes" id="UP001330812"/>
    </source>
</evidence>
<keyword evidence="2" id="KW-0813">Transport</keyword>
<keyword evidence="10" id="KW-1185">Reference proteome</keyword>
<keyword evidence="3" id="KW-1003">Cell membrane</keyword>
<dbReference type="Pfam" id="PF07690">
    <property type="entry name" value="MFS_1"/>
    <property type="match status" value="1"/>
</dbReference>
<dbReference type="PROSITE" id="PS50850">
    <property type="entry name" value="MFS"/>
    <property type="match status" value="1"/>
</dbReference>
<feature type="transmembrane region" description="Helical" evidence="7">
    <location>
        <begin position="416"/>
        <end position="435"/>
    </location>
</feature>
<feature type="transmembrane region" description="Helical" evidence="7">
    <location>
        <begin position="73"/>
        <end position="92"/>
    </location>
</feature>
<dbReference type="EMBL" id="CP142149">
    <property type="protein sequence ID" value="WSE31976.1"/>
    <property type="molecule type" value="Genomic_DNA"/>
</dbReference>
<dbReference type="InterPro" id="IPR020846">
    <property type="entry name" value="MFS_dom"/>
</dbReference>
<dbReference type="PANTHER" id="PTHR42718">
    <property type="entry name" value="MAJOR FACILITATOR SUPERFAMILY MULTIDRUG TRANSPORTER MFSC"/>
    <property type="match status" value="1"/>
</dbReference>
<feature type="transmembrane region" description="Helical" evidence="7">
    <location>
        <begin position="325"/>
        <end position="348"/>
    </location>
</feature>
<keyword evidence="4 7" id="KW-0812">Transmembrane</keyword>
<dbReference type="PANTHER" id="PTHR42718:SF46">
    <property type="entry name" value="BLR6921 PROTEIN"/>
    <property type="match status" value="1"/>
</dbReference>
<evidence type="ECO:0000256" key="1">
    <source>
        <dbReference type="ARBA" id="ARBA00004651"/>
    </source>
</evidence>
<dbReference type="InterPro" id="IPR011701">
    <property type="entry name" value="MFS"/>
</dbReference>
<dbReference type="CDD" id="cd17321">
    <property type="entry name" value="MFS_MMR_MDR_like"/>
    <property type="match status" value="1"/>
</dbReference>
<feature type="transmembrane region" description="Helical" evidence="7">
    <location>
        <begin position="254"/>
        <end position="279"/>
    </location>
</feature>
<sequence>MTGKRGGLAALLAGFFVLLLDTTIVAVASPAIQRELKPGVAGLFWVTAGYLLAFSVPLLVFGRLGDRFDPKRVYLCGMAGFGVASVLCSLAPSTGWLIAFRVLQGLAAAAMAPQPLTLIRRLFAEDERGRALGIWGSVAAAGTLLGPVAGGVLTAALDWRWIFWVNVPLCAVALVLGLLLIPGSPGRATPFDVVGAVTSTAGLSLLVWALLTWQPLSLVAAVVAVVLLAAFHRRERGHGEEALAPLALFRSRDYTRASLAMAALGATVLAMALPTMLYVQDVRGFGALEGAAVMAPDALVAMVLSPRAGRWADRVGPRRPAVLGLVLLTASLLMVGLVVVLHLAPWWVAAGAAVLGAANSFAWAPLSATALAAVEPALAGAASGVFNTVRQVGAVAGVAVTGAILAGLGARPTAAFGVVFGLLTLTAAAGTVAAARLPRTPARVSQWRSRRWPRCPVGLRRRPAARAGPWS</sequence>
<dbReference type="Gene3D" id="1.20.1250.20">
    <property type="entry name" value="MFS general substrate transporter like domains"/>
    <property type="match status" value="1"/>
</dbReference>
<feature type="transmembrane region" description="Helical" evidence="7">
    <location>
        <begin position="216"/>
        <end position="233"/>
    </location>
</feature>
<feature type="transmembrane region" description="Helical" evidence="7">
    <location>
        <begin position="392"/>
        <end position="410"/>
    </location>
</feature>
<feature type="transmembrane region" description="Helical" evidence="7">
    <location>
        <begin position="360"/>
        <end position="380"/>
    </location>
</feature>
<dbReference type="PRINTS" id="PR01036">
    <property type="entry name" value="TCRTETB"/>
</dbReference>
<proteinExistence type="predicted"/>
<feature type="transmembrane region" description="Helical" evidence="7">
    <location>
        <begin position="161"/>
        <end position="181"/>
    </location>
</feature>
<evidence type="ECO:0000259" key="8">
    <source>
        <dbReference type="PROSITE" id="PS50850"/>
    </source>
</evidence>
<dbReference type="SUPFAM" id="SSF103473">
    <property type="entry name" value="MFS general substrate transporter"/>
    <property type="match status" value="1"/>
</dbReference>
<keyword evidence="6 7" id="KW-0472">Membrane</keyword>
<dbReference type="RefSeq" id="WP_326834784.1">
    <property type="nucleotide sequence ID" value="NZ_CP142149.1"/>
</dbReference>
<feature type="domain" description="Major facilitator superfamily (MFS) profile" evidence="8">
    <location>
        <begin position="7"/>
        <end position="442"/>
    </location>
</feature>
<reference evidence="9 10" key="1">
    <citation type="journal article" date="2015" name="Int. J. Syst. Evol. Microbiol.">
        <title>Amycolatopsis rhabdoformis sp. nov., an actinomycete isolated from a tropical forest soil.</title>
        <authorList>
            <person name="Souza W.R."/>
            <person name="Silva R.E."/>
            <person name="Goodfellow M."/>
            <person name="Busarakam K."/>
            <person name="Figueiro F.S."/>
            <person name="Ferreira D."/>
            <person name="Rodrigues-Filho E."/>
            <person name="Moraes L.A.B."/>
            <person name="Zucchi T.D."/>
        </authorList>
    </citation>
    <scope>NUCLEOTIDE SEQUENCE [LARGE SCALE GENOMIC DNA]</scope>
    <source>
        <strain evidence="9 10">NCIMB 14900</strain>
    </source>
</reference>
<dbReference type="Gene3D" id="1.20.1720.10">
    <property type="entry name" value="Multidrug resistance protein D"/>
    <property type="match status" value="1"/>
</dbReference>
<evidence type="ECO:0000256" key="6">
    <source>
        <dbReference type="ARBA" id="ARBA00023136"/>
    </source>
</evidence>
<name>A0ABZ1IE01_9PSEU</name>
<feature type="transmembrane region" description="Helical" evidence="7">
    <location>
        <begin position="42"/>
        <end position="61"/>
    </location>
</feature>
<evidence type="ECO:0000256" key="7">
    <source>
        <dbReference type="SAM" id="Phobius"/>
    </source>
</evidence>
<evidence type="ECO:0000256" key="3">
    <source>
        <dbReference type="ARBA" id="ARBA00022475"/>
    </source>
</evidence>
<feature type="transmembrane region" description="Helical" evidence="7">
    <location>
        <begin position="131"/>
        <end position="155"/>
    </location>
</feature>
<evidence type="ECO:0000256" key="4">
    <source>
        <dbReference type="ARBA" id="ARBA00022692"/>
    </source>
</evidence>
<keyword evidence="5 7" id="KW-1133">Transmembrane helix</keyword>
<comment type="subcellular location">
    <subcellularLocation>
        <location evidence="1">Cell membrane</location>
        <topology evidence="1">Multi-pass membrane protein</topology>
    </subcellularLocation>
</comment>
<gene>
    <name evidence="9" type="ORF">VSH64_07625</name>
</gene>
<dbReference type="InterPro" id="IPR036259">
    <property type="entry name" value="MFS_trans_sf"/>
</dbReference>
<accession>A0ABZ1IE01</accession>
<dbReference type="Proteomes" id="UP001330812">
    <property type="component" value="Chromosome"/>
</dbReference>
<evidence type="ECO:0000256" key="5">
    <source>
        <dbReference type="ARBA" id="ARBA00022989"/>
    </source>
</evidence>
<evidence type="ECO:0000313" key="9">
    <source>
        <dbReference type="EMBL" id="WSE31976.1"/>
    </source>
</evidence>